<dbReference type="GO" id="GO:0032259">
    <property type="term" value="P:methylation"/>
    <property type="evidence" value="ECO:0007669"/>
    <property type="project" value="UniProtKB-KW"/>
</dbReference>
<evidence type="ECO:0000313" key="4">
    <source>
        <dbReference type="Proteomes" id="UP000248916"/>
    </source>
</evidence>
<evidence type="ECO:0000313" key="3">
    <source>
        <dbReference type="EMBL" id="PZX14342.1"/>
    </source>
</evidence>
<evidence type="ECO:0000259" key="2">
    <source>
        <dbReference type="Pfam" id="PF13649"/>
    </source>
</evidence>
<dbReference type="CDD" id="cd02440">
    <property type="entry name" value="AdoMet_MTases"/>
    <property type="match status" value="1"/>
</dbReference>
<dbReference type="EMBL" id="QKZL01000014">
    <property type="protein sequence ID" value="PZX14342.1"/>
    <property type="molecule type" value="Genomic_DNA"/>
</dbReference>
<dbReference type="Gene3D" id="3.40.50.150">
    <property type="entry name" value="Vaccinia Virus protein VP39"/>
    <property type="match status" value="1"/>
</dbReference>
<keyword evidence="1 3" id="KW-0808">Transferase</keyword>
<dbReference type="PANTHER" id="PTHR43861">
    <property type="entry name" value="TRANS-ACONITATE 2-METHYLTRANSFERASE-RELATED"/>
    <property type="match status" value="1"/>
</dbReference>
<reference evidence="3 4" key="1">
    <citation type="submission" date="2018-06" db="EMBL/GenBank/DDBJ databases">
        <title>Genomic Encyclopedia of Archaeal and Bacterial Type Strains, Phase II (KMG-II): from individual species to whole genera.</title>
        <authorList>
            <person name="Goeker M."/>
        </authorList>
    </citation>
    <scope>NUCLEOTIDE SEQUENCE [LARGE SCALE GENOMIC DNA]</scope>
    <source>
        <strain evidence="3 4">DSM 22009</strain>
    </source>
</reference>
<proteinExistence type="predicted"/>
<organism evidence="3 4">
    <name type="scientific">Palleronia aestuarii</name>
    <dbReference type="NCBI Taxonomy" id="568105"/>
    <lineage>
        <taxon>Bacteria</taxon>
        <taxon>Pseudomonadati</taxon>
        <taxon>Pseudomonadota</taxon>
        <taxon>Alphaproteobacteria</taxon>
        <taxon>Rhodobacterales</taxon>
        <taxon>Roseobacteraceae</taxon>
        <taxon>Palleronia</taxon>
    </lineage>
</organism>
<comment type="caution">
    <text evidence="3">The sequence shown here is derived from an EMBL/GenBank/DDBJ whole genome shotgun (WGS) entry which is preliminary data.</text>
</comment>
<protein>
    <submittedName>
        <fullName evidence="3">Methyltransferase family protein</fullName>
    </submittedName>
</protein>
<gene>
    <name evidence="3" type="ORF">LX81_02925</name>
</gene>
<dbReference type="GO" id="GO:0008168">
    <property type="term" value="F:methyltransferase activity"/>
    <property type="evidence" value="ECO:0007669"/>
    <property type="project" value="UniProtKB-KW"/>
</dbReference>
<accession>A0A2W7NSW6</accession>
<dbReference type="Proteomes" id="UP000248916">
    <property type="component" value="Unassembled WGS sequence"/>
</dbReference>
<dbReference type="InterPro" id="IPR041698">
    <property type="entry name" value="Methyltransf_25"/>
</dbReference>
<keyword evidence="4" id="KW-1185">Reference proteome</keyword>
<dbReference type="InterPro" id="IPR029063">
    <property type="entry name" value="SAM-dependent_MTases_sf"/>
</dbReference>
<evidence type="ECO:0000256" key="1">
    <source>
        <dbReference type="ARBA" id="ARBA00022679"/>
    </source>
</evidence>
<feature type="domain" description="Methyltransferase" evidence="2">
    <location>
        <begin position="194"/>
        <end position="284"/>
    </location>
</feature>
<keyword evidence="3" id="KW-0489">Methyltransferase</keyword>
<sequence length="351" mass="38223">MQQNLSPDPAGAVTQAPASRMAYARRAGSWQVEQLFRPDFEAALVAAEVLAVLDPVSFAWEAYERVLERVVVYLVIPPDLPAGDLTLLFGGIADGLSVFDRIVVQDEAQYRALRARVRPTARLVRHDAAPVTAEWCFQDFDRRAAASGVFGENGRLVSSRPLGLAANKRAHLEQMRVLRPALDRIDPGRDWSAVEWGCGAGRVLSECADRGARLTGIERDERLLETCRADLDGVTAIPGDVTEAAGIGPGRYDLSLLVNLLHFLDPEGQRRALAHALAATRQGGALLVVMDHVADPEIRDIPFHPASVRDAHALFSDVAGSGLVLEEFRTIAHDHCDEIRSGLSLLRKIAP</sequence>
<dbReference type="AlphaFoldDB" id="A0A2W7NSW6"/>
<dbReference type="Pfam" id="PF13649">
    <property type="entry name" value="Methyltransf_25"/>
    <property type="match status" value="1"/>
</dbReference>
<dbReference type="SUPFAM" id="SSF53335">
    <property type="entry name" value="S-adenosyl-L-methionine-dependent methyltransferases"/>
    <property type="match status" value="1"/>
</dbReference>
<name>A0A2W7NSW6_9RHOB</name>